<dbReference type="InterPro" id="IPR050900">
    <property type="entry name" value="Transposase_IS3/IS150/IS904"/>
</dbReference>
<accession>A0A8X8I7P5</accession>
<feature type="region of interest" description="Disordered" evidence="1">
    <location>
        <begin position="1"/>
        <end position="25"/>
    </location>
</feature>
<dbReference type="InterPro" id="IPR025948">
    <property type="entry name" value="HTH-like_dom"/>
</dbReference>
<feature type="compositionally biased region" description="Basic and acidic residues" evidence="1">
    <location>
        <begin position="14"/>
        <end position="25"/>
    </location>
</feature>
<dbReference type="KEGG" id="cthu:HUR95_12135"/>
<dbReference type="AlphaFoldDB" id="A0A8X8I7P5"/>
<sequence length="79" mass="9523">MLGIPRSTYYQRLNHKESSRERENREITQRIISIHQESKQRYGAPKIHHLLKQEGFQVSLKRVQRLMKKSPTPSMRHEN</sequence>
<feature type="domain" description="HTH-like" evidence="2">
    <location>
        <begin position="23"/>
        <end position="69"/>
    </location>
</feature>
<dbReference type="PANTHER" id="PTHR46889">
    <property type="entry name" value="TRANSPOSASE INSF FOR INSERTION SEQUENCE IS3B-RELATED"/>
    <property type="match status" value="1"/>
</dbReference>
<keyword evidence="4" id="KW-1185">Reference proteome</keyword>
<evidence type="ECO:0000259" key="2">
    <source>
        <dbReference type="Pfam" id="PF13276"/>
    </source>
</evidence>
<evidence type="ECO:0000313" key="4">
    <source>
        <dbReference type="Proteomes" id="UP000825179"/>
    </source>
</evidence>
<reference evidence="3 4" key="1">
    <citation type="journal article" date="2020" name="Extremophiles">
        <title>Genomic analysis of Caldalkalibacillus thermarum TA2.A1 reveals aerobic alkaliphilic metabolism and evolutionary hallmarks linking alkaliphilic bacteria and plant life.</title>
        <authorList>
            <person name="de Jong S.I."/>
            <person name="van den Broek M.A."/>
            <person name="Merkel A.Y."/>
            <person name="de la Torre Cortes P."/>
            <person name="Kalamorz F."/>
            <person name="Cook G.M."/>
            <person name="van Loosdrecht M.C.M."/>
            <person name="McMillan D.G.G."/>
        </authorList>
    </citation>
    <scope>NUCLEOTIDE SEQUENCE [LARGE SCALE GENOMIC DNA]</scope>
    <source>
        <strain evidence="3 4">TA2.A1</strain>
    </source>
</reference>
<dbReference type="Pfam" id="PF13276">
    <property type="entry name" value="HTH_21"/>
    <property type="match status" value="1"/>
</dbReference>
<proteinExistence type="predicted"/>
<organism evidence="3 4">
    <name type="scientific">Caldalkalibacillus thermarum (strain TA2.A1)</name>
    <dbReference type="NCBI Taxonomy" id="986075"/>
    <lineage>
        <taxon>Bacteria</taxon>
        <taxon>Bacillati</taxon>
        <taxon>Bacillota</taxon>
        <taxon>Bacilli</taxon>
        <taxon>Bacillales</taxon>
        <taxon>Bacillaceae</taxon>
        <taxon>Caldalkalibacillus</taxon>
    </lineage>
</organism>
<dbReference type="PANTHER" id="PTHR46889:SF4">
    <property type="entry name" value="TRANSPOSASE INSO FOR INSERTION SEQUENCE ELEMENT IS911B-RELATED"/>
    <property type="match status" value="1"/>
</dbReference>
<evidence type="ECO:0000256" key="1">
    <source>
        <dbReference type="SAM" id="MobiDB-lite"/>
    </source>
</evidence>
<gene>
    <name evidence="3" type="ORF">HUR95_12135</name>
</gene>
<dbReference type="Proteomes" id="UP000825179">
    <property type="component" value="Chromosome"/>
</dbReference>
<name>A0A8X8I7P5_CALTT</name>
<evidence type="ECO:0000313" key="3">
    <source>
        <dbReference type="EMBL" id="QZT33061.1"/>
    </source>
</evidence>
<dbReference type="EMBL" id="CP082237">
    <property type="protein sequence ID" value="QZT33061.1"/>
    <property type="molecule type" value="Genomic_DNA"/>
</dbReference>
<protein>
    <submittedName>
        <fullName evidence="3">IS3 family transposase</fullName>
    </submittedName>
</protein>